<dbReference type="InterPro" id="IPR000253">
    <property type="entry name" value="FHA_dom"/>
</dbReference>
<feature type="domain" description="FHA" evidence="2">
    <location>
        <begin position="38"/>
        <end position="110"/>
    </location>
</feature>
<dbReference type="Pfam" id="PF00498">
    <property type="entry name" value="FHA"/>
    <property type="match status" value="1"/>
</dbReference>
<dbReference type="EMBL" id="CH991561">
    <property type="protein sequence ID" value="EDQ87136.1"/>
    <property type="molecule type" value="Genomic_DNA"/>
</dbReference>
<dbReference type="Gene3D" id="2.60.200.20">
    <property type="match status" value="1"/>
</dbReference>
<dbReference type="InterPro" id="IPR008984">
    <property type="entry name" value="SMAD_FHA_dom_sf"/>
</dbReference>
<evidence type="ECO:0000313" key="3">
    <source>
        <dbReference type="EMBL" id="EDQ87136.1"/>
    </source>
</evidence>
<sequence length="522" mass="57187">MWTLELSYNGKREQAHAPDQAPIIYNLTLGRTQTTRTYTVGRQSRTLHHQTRHPTAASLKSDLSASTLDADIVVAGGQISRHHADVIITAHKNRPKVSIVDHSRIGTFFDLESERLIKGQPYELEDGQLVLLSKRIFVSLRVMDQLPTDPKRPNVNVKPSISLNPTEALRLGTTSKHEPGLQPKAAPKRAASPVSAQDAGQEARQQSNVDQNSTPAPKRAKAQHAEPDAPSAHAQVSTRPASSDRLQVDSTAPMKSSGAEHAALTAQDASPGQAIEMAPHSLPGPGVKEPSTEDPLAAMAIRADQPSPVASLEGDPRPPAANLPTVARPALVDSVQPTAASLRHKAELAQAAEHTRTLATLPSALRAKGTRRAHLIEQEDAAMMAPTTAELNQAFDDELDQDSTEMLEAQYVPYEVRRAPMILPYASQVSPITAGTRALAREGSSSSNYKRFCKVALPYNPQQRAIPDMRAETAMTYTSQLTQHMQAYNSERRREQRIREQEMALFDEMTQVTRTQGRRRRR</sequence>
<dbReference type="GeneID" id="5893348"/>
<dbReference type="CDD" id="cd22667">
    <property type="entry name" value="FHA_NBN"/>
    <property type="match status" value="1"/>
</dbReference>
<dbReference type="PROSITE" id="PS50006">
    <property type="entry name" value="FHA_DOMAIN"/>
    <property type="match status" value="1"/>
</dbReference>
<protein>
    <recommendedName>
        <fullName evidence="2">FHA domain-containing protein</fullName>
    </recommendedName>
</protein>
<feature type="region of interest" description="Disordered" evidence="1">
    <location>
        <begin position="146"/>
        <end position="269"/>
    </location>
</feature>
<evidence type="ECO:0000313" key="4">
    <source>
        <dbReference type="Proteomes" id="UP000001357"/>
    </source>
</evidence>
<feature type="compositionally biased region" description="Polar residues" evidence="1">
    <location>
        <begin position="203"/>
        <end position="215"/>
    </location>
</feature>
<organism evidence="3 4">
    <name type="scientific">Monosiga brevicollis</name>
    <name type="common">Choanoflagellate</name>
    <dbReference type="NCBI Taxonomy" id="81824"/>
    <lineage>
        <taxon>Eukaryota</taxon>
        <taxon>Choanoflagellata</taxon>
        <taxon>Craspedida</taxon>
        <taxon>Salpingoecidae</taxon>
        <taxon>Monosiga</taxon>
    </lineage>
</organism>
<dbReference type="SUPFAM" id="SSF49879">
    <property type="entry name" value="SMAD/FHA domain"/>
    <property type="match status" value="1"/>
</dbReference>
<dbReference type="RefSeq" id="XP_001748079.1">
    <property type="nucleotide sequence ID" value="XM_001748027.1"/>
</dbReference>
<accession>A9V5K6</accession>
<reference evidence="3 4" key="1">
    <citation type="journal article" date="2008" name="Nature">
        <title>The genome of the choanoflagellate Monosiga brevicollis and the origin of metazoans.</title>
        <authorList>
            <consortium name="JGI Sequencing"/>
            <person name="King N."/>
            <person name="Westbrook M.J."/>
            <person name="Young S.L."/>
            <person name="Kuo A."/>
            <person name="Abedin M."/>
            <person name="Chapman J."/>
            <person name="Fairclough S."/>
            <person name="Hellsten U."/>
            <person name="Isogai Y."/>
            <person name="Letunic I."/>
            <person name="Marr M."/>
            <person name="Pincus D."/>
            <person name="Putnam N."/>
            <person name="Rokas A."/>
            <person name="Wright K.J."/>
            <person name="Zuzow R."/>
            <person name="Dirks W."/>
            <person name="Good M."/>
            <person name="Goodstein D."/>
            <person name="Lemons D."/>
            <person name="Li W."/>
            <person name="Lyons J.B."/>
            <person name="Morris A."/>
            <person name="Nichols S."/>
            <person name="Richter D.J."/>
            <person name="Salamov A."/>
            <person name="Bork P."/>
            <person name="Lim W.A."/>
            <person name="Manning G."/>
            <person name="Miller W.T."/>
            <person name="McGinnis W."/>
            <person name="Shapiro H."/>
            <person name="Tjian R."/>
            <person name="Grigoriev I.V."/>
            <person name="Rokhsar D."/>
        </authorList>
    </citation>
    <scope>NUCLEOTIDE SEQUENCE [LARGE SCALE GENOMIC DNA]</scope>
    <source>
        <strain evidence="4">MX1 / ATCC 50154</strain>
    </source>
</reference>
<proteinExistence type="predicted"/>
<dbReference type="Proteomes" id="UP000001357">
    <property type="component" value="Unassembled WGS sequence"/>
</dbReference>
<evidence type="ECO:0000256" key="1">
    <source>
        <dbReference type="SAM" id="MobiDB-lite"/>
    </source>
</evidence>
<feature type="compositionally biased region" description="Polar residues" evidence="1">
    <location>
        <begin position="234"/>
        <end position="254"/>
    </location>
</feature>
<dbReference type="AlphaFoldDB" id="A9V5K6"/>
<keyword evidence="4" id="KW-1185">Reference proteome</keyword>
<gene>
    <name evidence="3" type="ORF">MONBRDRAFT_38085</name>
</gene>
<dbReference type="KEGG" id="mbr:MONBRDRAFT_38085"/>
<dbReference type="InParanoid" id="A9V5K6"/>
<evidence type="ECO:0000259" key="2">
    <source>
        <dbReference type="PROSITE" id="PS50006"/>
    </source>
</evidence>
<name>A9V5K6_MONBE</name>